<keyword evidence="2 3" id="KW-0378">Hydrolase</keyword>
<protein>
    <submittedName>
        <fullName evidence="3">D-alanyl-D-alanine carboxypeptidase</fullName>
        <ecNumber evidence="3">3.4.16.4</ecNumber>
    </submittedName>
</protein>
<dbReference type="Pfam" id="PF02113">
    <property type="entry name" value="Peptidase_S13"/>
    <property type="match status" value="1"/>
</dbReference>
<evidence type="ECO:0000256" key="2">
    <source>
        <dbReference type="ARBA" id="ARBA00022801"/>
    </source>
</evidence>
<dbReference type="InterPro" id="IPR000667">
    <property type="entry name" value="Peptidase_S13"/>
</dbReference>
<dbReference type="EMBL" id="AOSK01000011">
    <property type="protein sequence ID" value="EYD78134.1"/>
    <property type="molecule type" value="Genomic_DNA"/>
</dbReference>
<dbReference type="AlphaFoldDB" id="A0A017HWL4"/>
<dbReference type="Gene3D" id="3.40.710.10">
    <property type="entry name" value="DD-peptidase/beta-lactamase superfamily"/>
    <property type="match status" value="2"/>
</dbReference>
<accession>A0A017HWL4</accession>
<dbReference type="Gene3D" id="3.50.80.20">
    <property type="entry name" value="D-Ala-D-Ala carboxypeptidase C, peptidase S13"/>
    <property type="match status" value="1"/>
</dbReference>
<dbReference type="GO" id="GO:0000270">
    <property type="term" value="P:peptidoglycan metabolic process"/>
    <property type="evidence" value="ECO:0007669"/>
    <property type="project" value="TreeGrafter"/>
</dbReference>
<dbReference type="PATRIC" id="fig|442562.3.peg.283"/>
<dbReference type="EC" id="3.4.16.4" evidence="3"/>
<keyword evidence="3" id="KW-0645">Protease</keyword>
<comment type="caution">
    <text evidence="3">The sequence shown here is derived from an EMBL/GenBank/DDBJ whole genome shotgun (WGS) entry which is preliminary data.</text>
</comment>
<keyword evidence="4" id="KW-1185">Reference proteome</keyword>
<dbReference type="PANTHER" id="PTHR30023:SF0">
    <property type="entry name" value="PENICILLIN-SENSITIVE CARBOXYPEPTIDASE A"/>
    <property type="match status" value="1"/>
</dbReference>
<dbReference type="STRING" id="442562.Rumeso_00283"/>
<dbReference type="GO" id="GO:0006508">
    <property type="term" value="P:proteolysis"/>
    <property type="evidence" value="ECO:0007669"/>
    <property type="project" value="InterPro"/>
</dbReference>
<dbReference type="GO" id="GO:0009002">
    <property type="term" value="F:serine-type D-Ala-D-Ala carboxypeptidase activity"/>
    <property type="evidence" value="ECO:0007669"/>
    <property type="project" value="UniProtKB-EC"/>
</dbReference>
<keyword evidence="3" id="KW-0121">Carboxypeptidase</keyword>
<dbReference type="PRINTS" id="PR00922">
    <property type="entry name" value="DADACBPTASE3"/>
</dbReference>
<gene>
    <name evidence="3" type="ORF">Rumeso_00283</name>
</gene>
<sequence>MDVDDGTVLWSHEAGKGMPPASVTKSLTTLYALDALGGDHRFVTRLLATAAPVAGKVDGDLILAGGGDPVLTTDRLAELARALAAAGIREVGAFRVWGGALPEVREISPEQLPWLDYNPAISGLNLNFNRVWFGWEKAGDDYRLRMEALGDDHRPDVALARMTVEDRALPVYTYRQDGDADVWTVAGRQLGEAGSRWLPVRNPALYAGQAFVGLANEQGVVLPAPSAIKALPEGAVEVARIESEPLTEIIRGMLLHSTNLTAEVLGLSASVARGLSPATPAESAAAMNRWLREATGARVHLVDHSGLGGESRVAAQEMALALAHRGTMERLRPLLKDIQLTDASGEALARPPALVQAKTGTLNFVSALAGYVRTLAGTDLAFAYFSADVAAREASMDGEDEIPAGSREFLAKSRRLQQELLQRWGLYTA</sequence>
<evidence type="ECO:0000313" key="4">
    <source>
        <dbReference type="Proteomes" id="UP000019666"/>
    </source>
</evidence>
<dbReference type="SUPFAM" id="SSF56601">
    <property type="entry name" value="beta-lactamase/transpeptidase-like"/>
    <property type="match status" value="1"/>
</dbReference>
<dbReference type="InterPro" id="IPR012338">
    <property type="entry name" value="Beta-lactam/transpept-like"/>
</dbReference>
<organism evidence="3 4">
    <name type="scientific">Rubellimicrobium mesophilum DSM 19309</name>
    <dbReference type="NCBI Taxonomy" id="442562"/>
    <lineage>
        <taxon>Bacteria</taxon>
        <taxon>Pseudomonadati</taxon>
        <taxon>Pseudomonadota</taxon>
        <taxon>Alphaproteobacteria</taxon>
        <taxon>Rhodobacterales</taxon>
        <taxon>Roseobacteraceae</taxon>
        <taxon>Rubellimicrobium</taxon>
    </lineage>
</organism>
<dbReference type="PANTHER" id="PTHR30023">
    <property type="entry name" value="D-ALANYL-D-ALANINE CARBOXYPEPTIDASE"/>
    <property type="match status" value="1"/>
</dbReference>
<evidence type="ECO:0000313" key="3">
    <source>
        <dbReference type="EMBL" id="EYD78134.1"/>
    </source>
</evidence>
<evidence type="ECO:0000256" key="1">
    <source>
        <dbReference type="ARBA" id="ARBA00006096"/>
    </source>
</evidence>
<dbReference type="HOGENOM" id="CLU_536242_0_0_5"/>
<proteinExistence type="inferred from homology"/>
<reference evidence="3 4" key="1">
    <citation type="submission" date="2013-02" db="EMBL/GenBank/DDBJ databases">
        <authorList>
            <person name="Fiebig A."/>
            <person name="Goeker M."/>
            <person name="Klenk H.-P.P."/>
        </authorList>
    </citation>
    <scope>NUCLEOTIDE SEQUENCE [LARGE SCALE GENOMIC DNA]</scope>
    <source>
        <strain evidence="3 4">DSM 19309</strain>
    </source>
</reference>
<dbReference type="Proteomes" id="UP000019666">
    <property type="component" value="Unassembled WGS sequence"/>
</dbReference>
<comment type="similarity">
    <text evidence="1">Belongs to the peptidase S13 family.</text>
</comment>
<dbReference type="NCBIfam" id="TIGR00666">
    <property type="entry name" value="PBP4"/>
    <property type="match status" value="1"/>
</dbReference>
<name>A0A017HWL4_9RHOB</name>